<evidence type="ECO:0000259" key="5">
    <source>
        <dbReference type="SMART" id="SM00861"/>
    </source>
</evidence>
<protein>
    <submittedName>
        <fullName evidence="6">Pyruvate dehydrogenase</fullName>
    </submittedName>
</protein>
<dbReference type="InterPro" id="IPR005475">
    <property type="entry name" value="Transketolase-like_Pyr-bd"/>
</dbReference>
<reference evidence="6 7" key="1">
    <citation type="submission" date="2014-04" db="EMBL/GenBank/DDBJ databases">
        <title>The Genome Sequence of Thermoanaerobaculum aquaticum MP-01, The First Cultivated Group 23 Acidobacterium.</title>
        <authorList>
            <person name="Stamps B.W."/>
            <person name="Losey N.A."/>
            <person name="Lawson P.A."/>
            <person name="Stevenson B.S."/>
        </authorList>
    </citation>
    <scope>NUCLEOTIDE SEQUENCE [LARGE SCALE GENOMIC DNA]</scope>
    <source>
        <strain evidence="6 7">MP-01</strain>
    </source>
</reference>
<comment type="caution">
    <text evidence="6">The sequence shown here is derived from an EMBL/GenBank/DDBJ whole genome shotgun (WGS) entry which is preliminary data.</text>
</comment>
<proteinExistence type="predicted"/>
<feature type="domain" description="Transketolase-like pyrimidine-binding" evidence="5">
    <location>
        <begin position="358"/>
        <end position="533"/>
    </location>
</feature>
<comment type="cofactor">
    <cofactor evidence="1">
        <name>thiamine diphosphate</name>
        <dbReference type="ChEBI" id="CHEBI:58937"/>
    </cofactor>
</comment>
<comment type="function">
    <text evidence="2">E1 component of the 2-oxoglutarate dehydrogenase (OGDH) complex which catalyzes the decarboxylation of 2-oxoglutarate, the first step in the conversion of 2-oxoglutarate to succinyl-CoA and CO(2).</text>
</comment>
<dbReference type="Gene3D" id="3.40.50.970">
    <property type="match status" value="2"/>
</dbReference>
<accession>A0A062XYX8</accession>
<dbReference type="SUPFAM" id="SSF52518">
    <property type="entry name" value="Thiamin diphosphate-binding fold (THDP-binding)"/>
    <property type="match status" value="2"/>
</dbReference>
<dbReference type="PANTHER" id="PTHR43257:SF2">
    <property type="entry name" value="PYRUVATE DEHYDROGENASE E1 COMPONENT SUBUNIT BETA"/>
    <property type="match status" value="1"/>
</dbReference>
<evidence type="ECO:0000313" key="6">
    <source>
        <dbReference type="EMBL" id="KDA53720.1"/>
    </source>
</evidence>
<keyword evidence="3" id="KW-0560">Oxidoreductase</keyword>
<dbReference type="SUPFAM" id="SSF52922">
    <property type="entry name" value="TK C-terminal domain-like"/>
    <property type="match status" value="1"/>
</dbReference>
<evidence type="ECO:0000256" key="2">
    <source>
        <dbReference type="ARBA" id="ARBA00003906"/>
    </source>
</evidence>
<sequence>MGRKLQTAAAGERRAFWLEVARLALSSRLLDELEERELTPQGLVKYQFSAKGHELAQVLLAKSLNHPHDAAAVYYRSRPFVLACGLSLEEALRSSLARQGSMSQGRDVGVMFNLPSRGGATILPTAGDVGSQYAPAAGWAQAVLYHTRVLGESQWEGAIAVACGGEGSVAANGFWAALVMATTLQLPMLFLIEDNGRAISAPSSLQTPGGNIAANLKSFGNLKVLDGPGFELEETAQLVEEAVRWVREGRGPCLLRLEVPRLSGHTFIDTQAYRDPEELAREQGKDPLLRLRQQVGEETWRQLEAEAEAEIRRALDNALAAPTPPPESAATGVFATLPPGWQGQKRPVTAAPAEGPRINLVEGVRRTLAFELAANPRVLVFGEDVGVKGGVHGATLDLQRQFDKERVFDTSLSEVGILGRAQGMAMAGLRPVPEIQFRKYADPAYDTLVDIGLVRWRSAERFSAPVVVRMPLGVSRKTGDPWHSFSAEAIYAHTLGWRMAFPSNAADAVGLLRAALRGEDPVLFLEHRALLDSPEARRPYPGDDFVLPFGVAERLLAGDRVTVVTWGAMVYRCLAAAQAFPGQVELWDLRTLSPWDREAVVASVKKTGRLLVVHEDTLTAGFGGEIVASVVEDAFPYLDAPPLRLASLDCPVPYDAGLTNAVIPSEERIQSALAELLRF</sequence>
<dbReference type="AlphaFoldDB" id="A0A062XYX8"/>
<dbReference type="Proteomes" id="UP000027284">
    <property type="component" value="Unassembled WGS sequence"/>
</dbReference>
<name>A0A062XYX8_9BACT</name>
<keyword evidence="4" id="KW-0786">Thiamine pyrophosphate</keyword>
<dbReference type="RefSeq" id="WP_053335048.1">
    <property type="nucleotide sequence ID" value="NZ_JMFG01000018.1"/>
</dbReference>
<evidence type="ECO:0000313" key="7">
    <source>
        <dbReference type="Proteomes" id="UP000027284"/>
    </source>
</evidence>
<evidence type="ECO:0000256" key="3">
    <source>
        <dbReference type="ARBA" id="ARBA00023002"/>
    </source>
</evidence>
<dbReference type="Pfam" id="PF02779">
    <property type="entry name" value="Transket_pyr"/>
    <property type="match status" value="1"/>
</dbReference>
<dbReference type="GO" id="GO:0016624">
    <property type="term" value="F:oxidoreductase activity, acting on the aldehyde or oxo group of donors, disulfide as acceptor"/>
    <property type="evidence" value="ECO:0007669"/>
    <property type="project" value="InterPro"/>
</dbReference>
<keyword evidence="7" id="KW-1185">Reference proteome</keyword>
<dbReference type="InterPro" id="IPR001017">
    <property type="entry name" value="DH_E1"/>
</dbReference>
<dbReference type="InterPro" id="IPR029061">
    <property type="entry name" value="THDP-binding"/>
</dbReference>
<dbReference type="InterPro" id="IPR009014">
    <property type="entry name" value="Transketo_C/PFOR_II"/>
</dbReference>
<organism evidence="6 7">
    <name type="scientific">Thermoanaerobaculum aquaticum</name>
    <dbReference type="NCBI Taxonomy" id="1312852"/>
    <lineage>
        <taxon>Bacteria</taxon>
        <taxon>Pseudomonadati</taxon>
        <taxon>Acidobacteriota</taxon>
        <taxon>Thermoanaerobaculia</taxon>
        <taxon>Thermoanaerobaculales</taxon>
        <taxon>Thermoanaerobaculaceae</taxon>
        <taxon>Thermoanaerobaculum</taxon>
    </lineage>
</organism>
<keyword evidence="6" id="KW-0670">Pyruvate</keyword>
<dbReference type="EMBL" id="JMFG01000018">
    <property type="protein sequence ID" value="KDA53720.1"/>
    <property type="molecule type" value="Genomic_DNA"/>
</dbReference>
<dbReference type="PANTHER" id="PTHR43257">
    <property type="entry name" value="PYRUVATE DEHYDROGENASE E1 COMPONENT BETA SUBUNIT"/>
    <property type="match status" value="1"/>
</dbReference>
<evidence type="ECO:0000256" key="4">
    <source>
        <dbReference type="ARBA" id="ARBA00023052"/>
    </source>
</evidence>
<dbReference type="Pfam" id="PF02780">
    <property type="entry name" value="Transketolase_C"/>
    <property type="match status" value="1"/>
</dbReference>
<dbReference type="STRING" id="1312852.EG19_03125"/>
<dbReference type="Pfam" id="PF00676">
    <property type="entry name" value="E1_dh"/>
    <property type="match status" value="1"/>
</dbReference>
<dbReference type="Gene3D" id="3.40.50.920">
    <property type="match status" value="1"/>
</dbReference>
<dbReference type="SMART" id="SM00861">
    <property type="entry name" value="Transket_pyr"/>
    <property type="match status" value="1"/>
</dbReference>
<dbReference type="OrthoDB" id="9769337at2"/>
<dbReference type="InterPro" id="IPR033248">
    <property type="entry name" value="Transketolase_C"/>
</dbReference>
<evidence type="ECO:0000256" key="1">
    <source>
        <dbReference type="ARBA" id="ARBA00001964"/>
    </source>
</evidence>
<gene>
    <name evidence="6" type="ORF">EG19_03125</name>
</gene>